<feature type="transmembrane region" description="Helical" evidence="1">
    <location>
        <begin position="185"/>
        <end position="202"/>
    </location>
</feature>
<feature type="transmembrane region" description="Helical" evidence="1">
    <location>
        <begin position="77"/>
        <end position="97"/>
    </location>
</feature>
<reference evidence="2 3" key="1">
    <citation type="journal article" date="2015" name="Stand. Genomic Sci.">
        <title>High quality draft genome sequence of the moderately halophilic bacterium Pontibacillus yanchengensis Y32(T) and comparison among Pontibacillus genomes.</title>
        <authorList>
            <person name="Huang J."/>
            <person name="Qiao Z.X."/>
            <person name="Tang J.W."/>
            <person name="Wang G."/>
        </authorList>
    </citation>
    <scope>NUCLEOTIDE SEQUENCE [LARGE SCALE GENOMIC DNA]</scope>
    <source>
        <strain evidence="2 3">Y32</strain>
    </source>
</reference>
<evidence type="ECO:0000313" key="3">
    <source>
        <dbReference type="Proteomes" id="UP000030147"/>
    </source>
</evidence>
<dbReference type="STRING" id="1385514.N782_01385"/>
<dbReference type="Proteomes" id="UP000030147">
    <property type="component" value="Unassembled WGS sequence"/>
</dbReference>
<accession>A0A0A2TIB9</accession>
<feature type="transmembrane region" description="Helical" evidence="1">
    <location>
        <begin position="7"/>
        <end position="25"/>
    </location>
</feature>
<gene>
    <name evidence="2" type="ORF">N782_01385</name>
</gene>
<dbReference type="OrthoDB" id="482433at2"/>
<organism evidence="2 3">
    <name type="scientific">Pontibacillus yanchengensis Y32</name>
    <dbReference type="NCBI Taxonomy" id="1385514"/>
    <lineage>
        <taxon>Bacteria</taxon>
        <taxon>Bacillati</taxon>
        <taxon>Bacillota</taxon>
        <taxon>Bacilli</taxon>
        <taxon>Bacillales</taxon>
        <taxon>Bacillaceae</taxon>
        <taxon>Pontibacillus</taxon>
    </lineage>
</organism>
<keyword evidence="1" id="KW-0472">Membrane</keyword>
<feature type="transmembrane region" description="Helical" evidence="1">
    <location>
        <begin position="117"/>
        <end position="140"/>
    </location>
</feature>
<protein>
    <recommendedName>
        <fullName evidence="4">DUF2834 domain-containing protein</fullName>
    </recommendedName>
</protein>
<keyword evidence="1" id="KW-0812">Transmembrane</keyword>
<evidence type="ECO:0000313" key="2">
    <source>
        <dbReference type="EMBL" id="KGP73811.1"/>
    </source>
</evidence>
<feature type="transmembrane region" description="Helical" evidence="1">
    <location>
        <begin position="45"/>
        <end position="65"/>
    </location>
</feature>
<dbReference type="PANTHER" id="PTHR36009:SF3">
    <property type="entry name" value="TRANSMEMBRANE PROTEIN"/>
    <property type="match status" value="1"/>
</dbReference>
<dbReference type="AlphaFoldDB" id="A0A0A2TIB9"/>
<keyword evidence="1" id="KW-1133">Transmembrane helix</keyword>
<comment type="caution">
    <text evidence="2">The sequence shown here is derived from an EMBL/GenBank/DDBJ whole genome shotgun (WGS) entry which is preliminary data.</text>
</comment>
<feature type="transmembrane region" description="Helical" evidence="1">
    <location>
        <begin position="152"/>
        <end position="173"/>
    </location>
</feature>
<dbReference type="EMBL" id="AVBF01000008">
    <property type="protein sequence ID" value="KGP73811.1"/>
    <property type="molecule type" value="Genomic_DNA"/>
</dbReference>
<dbReference type="PANTHER" id="PTHR36009">
    <property type="match status" value="1"/>
</dbReference>
<sequence length="212" mass="24523">MNELKSILLAIWILFISYALFLAPINESDYSFLNQMFSLQYTDPLLIAVFSLLGIWPVVYCILLLENDRASIKAWPFALGSFVLGAFSLLPYFVFHIEKRRVTNRTPKQVQAILSNRGLYILLLLLTILIMAFGLYFGNFQIYSQAFMQSRFVHVMTIDFVVLTLLSMLGIAHHAYYLNERSKRLWWLGVIPIIGALLYLLITDARQREAEE</sequence>
<evidence type="ECO:0000256" key="1">
    <source>
        <dbReference type="SAM" id="Phobius"/>
    </source>
</evidence>
<dbReference type="RefSeq" id="WP_036816817.1">
    <property type="nucleotide sequence ID" value="NZ_AVBF01000008.1"/>
</dbReference>
<keyword evidence="3" id="KW-1185">Reference proteome</keyword>
<name>A0A0A2TIB9_9BACI</name>
<proteinExistence type="predicted"/>
<evidence type="ECO:0008006" key="4">
    <source>
        <dbReference type="Google" id="ProtNLM"/>
    </source>
</evidence>
<dbReference type="eggNOG" id="ENOG502Z8HF">
    <property type="taxonomic scope" value="Bacteria"/>
</dbReference>